<dbReference type="InterPro" id="IPR058980">
    <property type="entry name" value="Glyco_transf_N"/>
</dbReference>
<reference evidence="8 9" key="1">
    <citation type="submission" date="2017-07" db="EMBL/GenBank/DDBJ databases">
        <title>An improved, manually edited Actinidia chinensis var. chinensis (kiwifruit) genome highlights the challenges associated with draft genomes and gene prediction in plants.</title>
        <authorList>
            <person name="Pilkington S."/>
            <person name="Crowhurst R."/>
            <person name="Hilario E."/>
            <person name="Nardozza S."/>
            <person name="Fraser L."/>
            <person name="Peng Y."/>
            <person name="Gunaseelan K."/>
            <person name="Simpson R."/>
            <person name="Tahir J."/>
            <person name="Deroles S."/>
            <person name="Templeton K."/>
            <person name="Luo Z."/>
            <person name="Davy M."/>
            <person name="Cheng C."/>
            <person name="Mcneilage M."/>
            <person name="Scaglione D."/>
            <person name="Liu Y."/>
            <person name="Zhang Q."/>
            <person name="Datson P."/>
            <person name="De Silva N."/>
            <person name="Gardiner S."/>
            <person name="Bassett H."/>
            <person name="Chagne D."/>
            <person name="Mccallum J."/>
            <person name="Dzierzon H."/>
            <person name="Deng C."/>
            <person name="Wang Y.-Y."/>
            <person name="Barron N."/>
            <person name="Manako K."/>
            <person name="Bowen J."/>
            <person name="Foster T."/>
            <person name="Erridge Z."/>
            <person name="Tiffin H."/>
            <person name="Waite C."/>
            <person name="Davies K."/>
            <person name="Grierson E."/>
            <person name="Laing W."/>
            <person name="Kirk R."/>
            <person name="Chen X."/>
            <person name="Wood M."/>
            <person name="Montefiori M."/>
            <person name="Brummell D."/>
            <person name="Schwinn K."/>
            <person name="Catanach A."/>
            <person name="Fullerton C."/>
            <person name="Li D."/>
            <person name="Meiyalaghan S."/>
            <person name="Nieuwenhuizen N."/>
            <person name="Read N."/>
            <person name="Prakash R."/>
            <person name="Hunter D."/>
            <person name="Zhang H."/>
            <person name="Mckenzie M."/>
            <person name="Knabel M."/>
            <person name="Harris A."/>
            <person name="Allan A."/>
            <person name="Chen A."/>
            <person name="Janssen B."/>
            <person name="Plunkett B."/>
            <person name="Dwamena C."/>
            <person name="Voogd C."/>
            <person name="Leif D."/>
            <person name="Lafferty D."/>
            <person name="Souleyre E."/>
            <person name="Varkonyi-Gasic E."/>
            <person name="Gambi F."/>
            <person name="Hanley J."/>
            <person name="Yao J.-L."/>
            <person name="Cheung J."/>
            <person name="David K."/>
            <person name="Warren B."/>
            <person name="Marsh K."/>
            <person name="Snowden K."/>
            <person name="Lin-Wang K."/>
            <person name="Brian L."/>
            <person name="Martinez-Sanchez M."/>
            <person name="Wang M."/>
            <person name="Ileperuma N."/>
            <person name="Macnee N."/>
            <person name="Campin R."/>
            <person name="Mcatee P."/>
            <person name="Drummond R."/>
            <person name="Espley R."/>
            <person name="Ireland H."/>
            <person name="Wu R."/>
            <person name="Atkinson R."/>
            <person name="Karunairetnam S."/>
            <person name="Bulley S."/>
            <person name="Chunkath S."/>
            <person name="Hanley Z."/>
            <person name="Storey R."/>
            <person name="Thrimawithana A."/>
            <person name="Thomson S."/>
            <person name="David C."/>
            <person name="Testolin R."/>
        </authorList>
    </citation>
    <scope>NUCLEOTIDE SEQUENCE [LARGE SCALE GENOMIC DNA]</scope>
    <source>
        <strain evidence="9">cv. Red5</strain>
        <tissue evidence="8">Young leaf</tissue>
    </source>
</reference>
<dbReference type="PANTHER" id="PTHR48047">
    <property type="entry name" value="GLYCOSYLTRANSFERASE"/>
    <property type="match status" value="1"/>
</dbReference>
<protein>
    <recommendedName>
        <fullName evidence="6">Glycosyltransferase</fullName>
        <ecNumber evidence="6">2.4.1.-</ecNumber>
    </recommendedName>
</protein>
<dbReference type="EMBL" id="NKQK01000028">
    <property type="protein sequence ID" value="PSR86854.1"/>
    <property type="molecule type" value="Genomic_DNA"/>
</dbReference>
<evidence type="ECO:0000256" key="4">
    <source>
        <dbReference type="ARBA" id="ARBA00023241"/>
    </source>
</evidence>
<accession>A0A2R6P8A9</accession>
<name>A0A2R6P8A9_ACTCC</name>
<dbReference type="InterPro" id="IPR002213">
    <property type="entry name" value="UDP_glucos_trans"/>
</dbReference>
<evidence type="ECO:0000256" key="1">
    <source>
        <dbReference type="ARBA" id="ARBA00009995"/>
    </source>
</evidence>
<comment type="caution">
    <text evidence="8">The sequence shown here is derived from an EMBL/GenBank/DDBJ whole genome shotgun (WGS) entry which is preliminary data.</text>
</comment>
<dbReference type="PROSITE" id="PS00375">
    <property type="entry name" value="UDPGT"/>
    <property type="match status" value="1"/>
</dbReference>
<evidence type="ECO:0000256" key="2">
    <source>
        <dbReference type="ARBA" id="ARBA00022676"/>
    </source>
</evidence>
<evidence type="ECO:0000313" key="9">
    <source>
        <dbReference type="Proteomes" id="UP000241394"/>
    </source>
</evidence>
<dbReference type="FunFam" id="3.40.50.2000:FF:000103">
    <property type="entry name" value="Glycosyltransferase"/>
    <property type="match status" value="1"/>
</dbReference>
<dbReference type="OrthoDB" id="5835829at2759"/>
<dbReference type="CDD" id="cd03784">
    <property type="entry name" value="GT1_Gtf-like"/>
    <property type="match status" value="1"/>
</dbReference>
<dbReference type="Gramene" id="PSR86854">
    <property type="protein sequence ID" value="PSR86854"/>
    <property type="gene ID" value="CEY00_Acc32481"/>
</dbReference>
<organism evidence="8 9">
    <name type="scientific">Actinidia chinensis var. chinensis</name>
    <name type="common">Chinese soft-hair kiwi</name>
    <dbReference type="NCBI Taxonomy" id="1590841"/>
    <lineage>
        <taxon>Eukaryota</taxon>
        <taxon>Viridiplantae</taxon>
        <taxon>Streptophyta</taxon>
        <taxon>Embryophyta</taxon>
        <taxon>Tracheophyta</taxon>
        <taxon>Spermatophyta</taxon>
        <taxon>Magnoliopsida</taxon>
        <taxon>eudicotyledons</taxon>
        <taxon>Gunneridae</taxon>
        <taxon>Pentapetalae</taxon>
        <taxon>asterids</taxon>
        <taxon>Ericales</taxon>
        <taxon>Actinidiaceae</taxon>
        <taxon>Actinidia</taxon>
    </lineage>
</organism>
<comment type="similarity">
    <text evidence="1 5">Belongs to the UDP-glycosyltransferase family.</text>
</comment>
<sequence length="488" mass="54490">MAERKENIVMFPFMAQGHIIPFLALALELEKKGYTITFVNTPQNIKKIQPFISPTSAIHLLEIPFDPSAHGLPPNIETTESFPPLIMIRFIVTSPALQPAFRELISRLVHLRQPPLCIISDMFFGWSAKVAHEFGAFHAIFNAGGGYGMAAFHSLWLNVPHMKEKSEEFSIPGFPKGHQIHIKQLPDHFHYAVAGDTWCSFSQEMFQDWKESDGILFNTIEEIDHVGLDYFREQIGCPVWPIGPILSSLGSKARAGEEAQSTLDHCMKWLDSKPENSVLYVAFGSQSAPSPSQTIELAIALEASGKSFIWVIRPPINSATNTDDRGGDWWLPRGFEQRIHGRGLLLQCWAPQLEILSHKSIGAFLSHCGWNSVLEALSNGVPMLAWPMMAEQHFNAKMLEEEIGVCIGVDIGSHEVKSGDIMETFEVVMGETSKGKDMKNKVCEIGHMLGEAKKDEKKWKGASTKAMDDFLSAVLSKSYNLALERQMN</sequence>
<reference evidence="9" key="2">
    <citation type="journal article" date="2018" name="BMC Genomics">
        <title>A manually annotated Actinidia chinensis var. chinensis (kiwifruit) genome highlights the challenges associated with draft genomes and gene prediction in plants.</title>
        <authorList>
            <person name="Pilkington S.M."/>
            <person name="Crowhurst R."/>
            <person name="Hilario E."/>
            <person name="Nardozza S."/>
            <person name="Fraser L."/>
            <person name="Peng Y."/>
            <person name="Gunaseelan K."/>
            <person name="Simpson R."/>
            <person name="Tahir J."/>
            <person name="Deroles S.C."/>
            <person name="Templeton K."/>
            <person name="Luo Z."/>
            <person name="Davy M."/>
            <person name="Cheng C."/>
            <person name="McNeilage M."/>
            <person name="Scaglione D."/>
            <person name="Liu Y."/>
            <person name="Zhang Q."/>
            <person name="Datson P."/>
            <person name="De Silva N."/>
            <person name="Gardiner S.E."/>
            <person name="Bassett H."/>
            <person name="Chagne D."/>
            <person name="McCallum J."/>
            <person name="Dzierzon H."/>
            <person name="Deng C."/>
            <person name="Wang Y.Y."/>
            <person name="Barron L."/>
            <person name="Manako K."/>
            <person name="Bowen J."/>
            <person name="Foster T.M."/>
            <person name="Erridge Z.A."/>
            <person name="Tiffin H."/>
            <person name="Waite C.N."/>
            <person name="Davies K.M."/>
            <person name="Grierson E.P."/>
            <person name="Laing W.A."/>
            <person name="Kirk R."/>
            <person name="Chen X."/>
            <person name="Wood M."/>
            <person name="Montefiori M."/>
            <person name="Brummell D.A."/>
            <person name="Schwinn K.E."/>
            <person name="Catanach A."/>
            <person name="Fullerton C."/>
            <person name="Li D."/>
            <person name="Meiyalaghan S."/>
            <person name="Nieuwenhuizen N."/>
            <person name="Read N."/>
            <person name="Prakash R."/>
            <person name="Hunter D."/>
            <person name="Zhang H."/>
            <person name="McKenzie M."/>
            <person name="Knabel M."/>
            <person name="Harris A."/>
            <person name="Allan A.C."/>
            <person name="Gleave A."/>
            <person name="Chen A."/>
            <person name="Janssen B.J."/>
            <person name="Plunkett B."/>
            <person name="Ampomah-Dwamena C."/>
            <person name="Voogd C."/>
            <person name="Leif D."/>
            <person name="Lafferty D."/>
            <person name="Souleyre E.J.F."/>
            <person name="Varkonyi-Gasic E."/>
            <person name="Gambi F."/>
            <person name="Hanley J."/>
            <person name="Yao J.L."/>
            <person name="Cheung J."/>
            <person name="David K.M."/>
            <person name="Warren B."/>
            <person name="Marsh K."/>
            <person name="Snowden K.C."/>
            <person name="Lin-Wang K."/>
            <person name="Brian L."/>
            <person name="Martinez-Sanchez M."/>
            <person name="Wang M."/>
            <person name="Ileperuma N."/>
            <person name="Macnee N."/>
            <person name="Campin R."/>
            <person name="McAtee P."/>
            <person name="Drummond R.S.M."/>
            <person name="Espley R.V."/>
            <person name="Ireland H.S."/>
            <person name="Wu R."/>
            <person name="Atkinson R.G."/>
            <person name="Karunairetnam S."/>
            <person name="Bulley S."/>
            <person name="Chunkath S."/>
            <person name="Hanley Z."/>
            <person name="Storey R."/>
            <person name="Thrimawithana A.H."/>
            <person name="Thomson S."/>
            <person name="David C."/>
            <person name="Testolin R."/>
            <person name="Huang H."/>
            <person name="Hellens R.P."/>
            <person name="Schaffer R.J."/>
        </authorList>
    </citation>
    <scope>NUCLEOTIDE SEQUENCE [LARGE SCALE GENOMIC DNA]</scope>
    <source>
        <strain evidence="9">cv. Red5</strain>
    </source>
</reference>
<dbReference type="Pfam" id="PF00201">
    <property type="entry name" value="UDPGT"/>
    <property type="match status" value="1"/>
</dbReference>
<dbReference type="PANTHER" id="PTHR48047:SF61">
    <property type="entry name" value="OS04G0273600 PROTEIN"/>
    <property type="match status" value="1"/>
</dbReference>
<dbReference type="AlphaFoldDB" id="A0A2R6P8A9"/>
<gene>
    <name evidence="8" type="ORF">CEY00_Acc32481</name>
</gene>
<dbReference type="Pfam" id="PF26168">
    <property type="entry name" value="Glyco_transf_N"/>
    <property type="match status" value="1"/>
</dbReference>
<evidence type="ECO:0000313" key="8">
    <source>
        <dbReference type="EMBL" id="PSR86854.1"/>
    </source>
</evidence>
<dbReference type="FunFam" id="3.40.50.2000:FF:000064">
    <property type="entry name" value="Glycosyltransferase"/>
    <property type="match status" value="1"/>
</dbReference>
<keyword evidence="4" id="KW-0284">Flavonoid biosynthesis</keyword>
<dbReference type="InterPro" id="IPR035595">
    <property type="entry name" value="UDP_glycos_trans_CS"/>
</dbReference>
<feature type="domain" description="Glycosyltransferase N-terminal" evidence="7">
    <location>
        <begin position="8"/>
        <end position="245"/>
    </location>
</feature>
<dbReference type="Proteomes" id="UP000241394">
    <property type="component" value="Chromosome LG28"/>
</dbReference>
<dbReference type="SUPFAM" id="SSF53756">
    <property type="entry name" value="UDP-Glycosyltransferase/glycogen phosphorylase"/>
    <property type="match status" value="1"/>
</dbReference>
<proteinExistence type="inferred from homology"/>
<dbReference type="OMA" id="PFLDFHA"/>
<evidence type="ECO:0000256" key="3">
    <source>
        <dbReference type="ARBA" id="ARBA00022679"/>
    </source>
</evidence>
<dbReference type="EC" id="2.4.1.-" evidence="6"/>
<dbReference type="GO" id="GO:0035251">
    <property type="term" value="F:UDP-glucosyltransferase activity"/>
    <property type="evidence" value="ECO:0007669"/>
    <property type="project" value="TreeGrafter"/>
</dbReference>
<evidence type="ECO:0000256" key="6">
    <source>
        <dbReference type="RuleBase" id="RU362057"/>
    </source>
</evidence>
<keyword evidence="3 5" id="KW-0808">Transferase</keyword>
<evidence type="ECO:0000256" key="5">
    <source>
        <dbReference type="RuleBase" id="RU003718"/>
    </source>
</evidence>
<keyword evidence="2 5" id="KW-0328">Glycosyltransferase</keyword>
<keyword evidence="9" id="KW-1185">Reference proteome</keyword>
<dbReference type="Gene3D" id="3.40.50.2000">
    <property type="entry name" value="Glycogen Phosphorylase B"/>
    <property type="match status" value="2"/>
</dbReference>
<dbReference type="GO" id="GO:0009813">
    <property type="term" value="P:flavonoid biosynthetic process"/>
    <property type="evidence" value="ECO:0007669"/>
    <property type="project" value="UniProtKB-KW"/>
</dbReference>
<evidence type="ECO:0000259" key="7">
    <source>
        <dbReference type="Pfam" id="PF26168"/>
    </source>
</evidence>
<dbReference type="InParanoid" id="A0A2R6P8A9"/>